<evidence type="ECO:0000256" key="2">
    <source>
        <dbReference type="ARBA" id="ARBA00007613"/>
    </source>
</evidence>
<feature type="coiled-coil region" evidence="8">
    <location>
        <begin position="343"/>
        <end position="383"/>
    </location>
</feature>
<dbReference type="Pfam" id="PF02321">
    <property type="entry name" value="OEP"/>
    <property type="match status" value="2"/>
</dbReference>
<dbReference type="Gene3D" id="1.20.1600.10">
    <property type="entry name" value="Outer membrane efflux proteins (OEP)"/>
    <property type="match status" value="1"/>
</dbReference>
<keyword evidence="5" id="KW-0812">Transmembrane</keyword>
<gene>
    <name evidence="9" type="ORF">GFH32_05035</name>
</gene>
<evidence type="ECO:0000256" key="1">
    <source>
        <dbReference type="ARBA" id="ARBA00004442"/>
    </source>
</evidence>
<evidence type="ECO:0000256" key="8">
    <source>
        <dbReference type="SAM" id="Coils"/>
    </source>
</evidence>
<dbReference type="GO" id="GO:0009279">
    <property type="term" value="C:cell outer membrane"/>
    <property type="evidence" value="ECO:0007669"/>
    <property type="project" value="UniProtKB-SubCell"/>
</dbReference>
<dbReference type="InterPro" id="IPR003423">
    <property type="entry name" value="OMP_efflux"/>
</dbReference>
<dbReference type="InterPro" id="IPR051906">
    <property type="entry name" value="TolC-like"/>
</dbReference>
<dbReference type="SUPFAM" id="SSF56954">
    <property type="entry name" value="Outer membrane efflux proteins (OEP)"/>
    <property type="match status" value="1"/>
</dbReference>
<organism evidence="9 10">
    <name type="scientific">Sphingobacterium zhuxiongii</name>
    <dbReference type="NCBI Taxonomy" id="2662364"/>
    <lineage>
        <taxon>Bacteria</taxon>
        <taxon>Pseudomonadati</taxon>
        <taxon>Bacteroidota</taxon>
        <taxon>Sphingobacteriia</taxon>
        <taxon>Sphingobacteriales</taxon>
        <taxon>Sphingobacteriaceae</taxon>
        <taxon>Sphingobacterium</taxon>
    </lineage>
</organism>
<dbReference type="Proteomes" id="UP000326921">
    <property type="component" value="Chromosome"/>
</dbReference>
<evidence type="ECO:0000256" key="7">
    <source>
        <dbReference type="ARBA" id="ARBA00023237"/>
    </source>
</evidence>
<keyword evidence="8" id="KW-0175">Coiled coil</keyword>
<keyword evidence="6" id="KW-0472">Membrane</keyword>
<evidence type="ECO:0000313" key="9">
    <source>
        <dbReference type="EMBL" id="QGA28173.1"/>
    </source>
</evidence>
<dbReference type="PANTHER" id="PTHR30026:SF20">
    <property type="entry name" value="OUTER MEMBRANE PROTEIN TOLC"/>
    <property type="match status" value="1"/>
</dbReference>
<keyword evidence="4" id="KW-1134">Transmembrane beta strand</keyword>
<feature type="coiled-coil region" evidence="8">
    <location>
        <begin position="211"/>
        <end position="238"/>
    </location>
</feature>
<evidence type="ECO:0000256" key="6">
    <source>
        <dbReference type="ARBA" id="ARBA00023136"/>
    </source>
</evidence>
<dbReference type="GO" id="GO:0015288">
    <property type="term" value="F:porin activity"/>
    <property type="evidence" value="ECO:0007669"/>
    <property type="project" value="TreeGrafter"/>
</dbReference>
<dbReference type="KEGG" id="sphe:GFH32_05035"/>
<comment type="subcellular location">
    <subcellularLocation>
        <location evidence="1">Cell outer membrane</location>
    </subcellularLocation>
</comment>
<sequence>MKTVNIHFPILILLLLLGKVGIAQESILDTYVKQGLDSNLVLVEKDLSLKKAMNGLEVARSMFLPNITFDLTYSHADGGRSIDLPVGDMLNPVYATLNQLTNSQNFPQIANEKINFLPKNYYDAKIRTAVPIINTDLKHNKTIREQVLKMSKQEIELYQRELVKDIKVAYFNYLSALDAVSIYKNAISLANEGKRVNQKLLDAGKGLPAYVIRADAEIAQQESKLAEAEQQLLNAQYYFNALLNRSATAKIDILAVQGSIERTSPETLSVGIEGREELKSLSDNIAIQETVLEMNKQVFVPKLSAFLDLGSQAEGLRVSSKSQYYMIGAQLSFPIFAGNRNRLKIQEGQIAVAEAENKLAQAKQKLELSANMAKNELVATQKNFESSKIQMEAAATYQRLIQRGFNEGVNTYLETIDARSQYTNAKLAHNIAAFKLLSAAAKFERETASYPLN</sequence>
<keyword evidence="7" id="KW-0998">Cell outer membrane</keyword>
<keyword evidence="3" id="KW-0813">Transport</keyword>
<dbReference type="EMBL" id="CP045652">
    <property type="protein sequence ID" value="QGA28173.1"/>
    <property type="molecule type" value="Genomic_DNA"/>
</dbReference>
<evidence type="ECO:0000256" key="4">
    <source>
        <dbReference type="ARBA" id="ARBA00022452"/>
    </source>
</evidence>
<accession>A0A5Q0QF40</accession>
<protein>
    <submittedName>
        <fullName evidence="9">TolC family protein</fullName>
    </submittedName>
</protein>
<keyword evidence="10" id="KW-1185">Reference proteome</keyword>
<dbReference type="AlphaFoldDB" id="A0A5Q0QF40"/>
<evidence type="ECO:0000256" key="3">
    <source>
        <dbReference type="ARBA" id="ARBA00022448"/>
    </source>
</evidence>
<reference evidence="9 10" key="1">
    <citation type="submission" date="2019-10" db="EMBL/GenBank/DDBJ databases">
        <authorList>
            <person name="Dong K."/>
        </authorList>
    </citation>
    <scope>NUCLEOTIDE SEQUENCE [LARGE SCALE GENOMIC DNA]</scope>
    <source>
        <strain evidence="10">dk4302</strain>
    </source>
</reference>
<dbReference type="GO" id="GO:0015562">
    <property type="term" value="F:efflux transmembrane transporter activity"/>
    <property type="evidence" value="ECO:0007669"/>
    <property type="project" value="InterPro"/>
</dbReference>
<comment type="similarity">
    <text evidence="2">Belongs to the outer membrane factor (OMF) (TC 1.B.17) family.</text>
</comment>
<evidence type="ECO:0000256" key="5">
    <source>
        <dbReference type="ARBA" id="ARBA00022692"/>
    </source>
</evidence>
<name>A0A5Q0QF40_9SPHI</name>
<proteinExistence type="inferred from homology"/>
<dbReference type="PANTHER" id="PTHR30026">
    <property type="entry name" value="OUTER MEMBRANE PROTEIN TOLC"/>
    <property type="match status" value="1"/>
</dbReference>
<evidence type="ECO:0000313" key="10">
    <source>
        <dbReference type="Proteomes" id="UP000326921"/>
    </source>
</evidence>
<dbReference type="GO" id="GO:1990281">
    <property type="term" value="C:efflux pump complex"/>
    <property type="evidence" value="ECO:0007669"/>
    <property type="project" value="TreeGrafter"/>
</dbReference>